<feature type="signal peptide" evidence="1">
    <location>
        <begin position="1"/>
        <end position="19"/>
    </location>
</feature>
<proteinExistence type="predicted"/>
<keyword evidence="1" id="KW-0732">Signal</keyword>
<evidence type="ECO:0008006" key="4">
    <source>
        <dbReference type="Google" id="ProtNLM"/>
    </source>
</evidence>
<dbReference type="EMBL" id="JBBXJM010000001">
    <property type="protein sequence ID" value="KAL1412959.1"/>
    <property type="molecule type" value="Genomic_DNA"/>
</dbReference>
<keyword evidence="3" id="KW-1185">Reference proteome</keyword>
<name>A0ABR3QE27_9TREE</name>
<gene>
    <name evidence="2" type="ORF">Q8F55_000708</name>
</gene>
<reference evidence="2 3" key="1">
    <citation type="submission" date="2023-08" db="EMBL/GenBank/DDBJ databases">
        <title>Annotated Genome Sequence of Vanrija albida AlHP1.</title>
        <authorList>
            <person name="Herzog R."/>
        </authorList>
    </citation>
    <scope>NUCLEOTIDE SEQUENCE [LARGE SCALE GENOMIC DNA]</scope>
    <source>
        <strain evidence="2 3">AlHP1</strain>
    </source>
</reference>
<organism evidence="2 3">
    <name type="scientific">Vanrija albida</name>
    <dbReference type="NCBI Taxonomy" id="181172"/>
    <lineage>
        <taxon>Eukaryota</taxon>
        <taxon>Fungi</taxon>
        <taxon>Dikarya</taxon>
        <taxon>Basidiomycota</taxon>
        <taxon>Agaricomycotina</taxon>
        <taxon>Tremellomycetes</taxon>
        <taxon>Trichosporonales</taxon>
        <taxon>Trichosporonaceae</taxon>
        <taxon>Vanrija</taxon>
    </lineage>
</organism>
<evidence type="ECO:0000313" key="2">
    <source>
        <dbReference type="EMBL" id="KAL1412959.1"/>
    </source>
</evidence>
<accession>A0ABR3QE27</accession>
<sequence>MKWTLGLVLGLAFAGRAAAAALPVPTYVPPISPVYGHDEEVAAPAPPLRFTSAFPDTLRAGAALDLAWEGGDGRGVEVYFVARWARQRDYELVPIAPNTTDTGLSWRVPPLESYPAGTNIIVGVKDGSEGPGSSWWDLSPPLALV</sequence>
<evidence type="ECO:0000256" key="1">
    <source>
        <dbReference type="SAM" id="SignalP"/>
    </source>
</evidence>
<dbReference type="RefSeq" id="XP_069212903.1">
    <property type="nucleotide sequence ID" value="XM_069349359.1"/>
</dbReference>
<dbReference type="Proteomes" id="UP001565368">
    <property type="component" value="Unassembled WGS sequence"/>
</dbReference>
<evidence type="ECO:0000313" key="3">
    <source>
        <dbReference type="Proteomes" id="UP001565368"/>
    </source>
</evidence>
<comment type="caution">
    <text evidence="2">The sequence shown here is derived from an EMBL/GenBank/DDBJ whole genome shotgun (WGS) entry which is preliminary data.</text>
</comment>
<dbReference type="GeneID" id="95981751"/>
<protein>
    <recommendedName>
        <fullName evidence="4">Fibronectin type-III domain-containing protein</fullName>
    </recommendedName>
</protein>
<feature type="chain" id="PRO_5046893278" description="Fibronectin type-III domain-containing protein" evidence="1">
    <location>
        <begin position="20"/>
        <end position="145"/>
    </location>
</feature>